<evidence type="ECO:0000313" key="3">
    <source>
        <dbReference type="Proteomes" id="UP000011687"/>
    </source>
</evidence>
<feature type="transmembrane region" description="Helical" evidence="1">
    <location>
        <begin position="93"/>
        <end position="113"/>
    </location>
</feature>
<feature type="transmembrane region" description="Helical" evidence="1">
    <location>
        <begin position="244"/>
        <end position="268"/>
    </location>
</feature>
<evidence type="ECO:0000313" key="2">
    <source>
        <dbReference type="EMBL" id="EMA17303.1"/>
    </source>
</evidence>
<evidence type="ECO:0000256" key="1">
    <source>
        <dbReference type="SAM" id="Phobius"/>
    </source>
</evidence>
<keyword evidence="1" id="KW-0812">Transmembrane</keyword>
<organism evidence="2 3">
    <name type="scientific">Haloarcula marismortui ATCC 33799</name>
    <dbReference type="NCBI Taxonomy" id="662475"/>
    <lineage>
        <taxon>Archaea</taxon>
        <taxon>Methanobacteriati</taxon>
        <taxon>Methanobacteriota</taxon>
        <taxon>Stenosarchaea group</taxon>
        <taxon>Halobacteria</taxon>
        <taxon>Halobacteriales</taxon>
        <taxon>Haloarculaceae</taxon>
        <taxon>Haloarcula</taxon>
    </lineage>
</organism>
<reference evidence="2 3" key="1">
    <citation type="journal article" date="2014" name="PLoS Genet.">
        <title>Phylogenetically driven sequencing of extremely halophilic archaea reveals strategies for static and dynamic osmo-response.</title>
        <authorList>
            <person name="Becker E.A."/>
            <person name="Seitzer P.M."/>
            <person name="Tritt A."/>
            <person name="Larsen D."/>
            <person name="Krusor M."/>
            <person name="Yao A.I."/>
            <person name="Wu D."/>
            <person name="Madern D."/>
            <person name="Eisen J.A."/>
            <person name="Darling A.E."/>
            <person name="Facciotti M.T."/>
        </authorList>
    </citation>
    <scope>NUCLEOTIDE SEQUENCE [LARGE SCALE GENOMIC DNA]</scope>
    <source>
        <strain evidence="2 3">ATCC 33799</strain>
    </source>
</reference>
<feature type="transmembrane region" description="Helical" evidence="1">
    <location>
        <begin position="194"/>
        <end position="212"/>
    </location>
</feature>
<keyword evidence="1" id="KW-0472">Membrane</keyword>
<feature type="transmembrane region" description="Helical" evidence="1">
    <location>
        <begin position="314"/>
        <end position="337"/>
    </location>
</feature>
<proteinExistence type="predicted"/>
<accession>M0K911</accession>
<feature type="transmembrane region" description="Helical" evidence="1">
    <location>
        <begin position="134"/>
        <end position="155"/>
    </location>
</feature>
<feature type="transmembrane region" description="Helical" evidence="1">
    <location>
        <begin position="161"/>
        <end position="182"/>
    </location>
</feature>
<dbReference type="Proteomes" id="UP000011687">
    <property type="component" value="Unassembled WGS sequence"/>
</dbReference>
<comment type="caution">
    <text evidence="2">The sequence shown here is derived from an EMBL/GenBank/DDBJ whole genome shotgun (WGS) entry which is preliminary data.</text>
</comment>
<dbReference type="AlphaFoldDB" id="M0K911"/>
<protein>
    <submittedName>
        <fullName evidence="2">Uncharacterized protein</fullName>
    </submittedName>
</protein>
<name>M0K911_9EURY</name>
<dbReference type="PATRIC" id="fig|662475.6.peg.2223"/>
<keyword evidence="3" id="KW-1185">Reference proteome</keyword>
<keyword evidence="1" id="KW-1133">Transmembrane helix</keyword>
<feature type="transmembrane region" description="Helical" evidence="1">
    <location>
        <begin position="64"/>
        <end position="81"/>
    </location>
</feature>
<feature type="transmembrane region" description="Helical" evidence="1">
    <location>
        <begin position="280"/>
        <end position="302"/>
    </location>
</feature>
<dbReference type="EMBL" id="AOLS01000061">
    <property type="protein sequence ID" value="EMA17303.1"/>
    <property type="molecule type" value="Genomic_DNA"/>
</dbReference>
<sequence>MVFFGLIATALLGRGQYIALKNATEDSPAVEPKATVQNVFLVPAKSVLALTPFRLVSAVSFLRFPRVYLPVLGGILAPYIINRTLADLSIAEAAGAATAGSGVLMAGVALGRYNSSDSTLPISSWWAENQAPEYTWGLGGALLLLLAHAATAAVAEATVGLYYDAFLLYAVAVAPFVPIILLMSFMSPPKILRYPGMALLGTVILIPVFGIVTHHPEFKEIMFGTLLFGEGYYPATSGYRTTGAIMSIWAVSWHLLAVAALELLCVGWEVSWHKQSKEQPLPYTVWGAVTAAGLGVTIWGGLQVVRGQMPPETLHTSLVAGMILFAYIYGVVVDPIVE</sequence>
<gene>
    <name evidence="2" type="ORF">C435_11400</name>
</gene>